<protein>
    <submittedName>
        <fullName evidence="1">Uncharacterized protein</fullName>
    </submittedName>
</protein>
<dbReference type="EMBL" id="WQLB01000005">
    <property type="protein sequence ID" value="MVN86307.1"/>
    <property type="molecule type" value="Genomic_DNA"/>
</dbReference>
<name>A0A7C9HQX8_9DEIO</name>
<evidence type="ECO:0000313" key="1">
    <source>
        <dbReference type="EMBL" id="MVN86307.1"/>
    </source>
</evidence>
<dbReference type="RefSeq" id="WP_157458350.1">
    <property type="nucleotide sequence ID" value="NZ_WQLB01000005.1"/>
</dbReference>
<gene>
    <name evidence="1" type="ORF">GO986_05965</name>
</gene>
<accession>A0A7C9HQX8</accession>
<keyword evidence="2" id="KW-1185">Reference proteome</keyword>
<comment type="caution">
    <text evidence="1">The sequence shown here is derived from an EMBL/GenBank/DDBJ whole genome shotgun (WGS) entry which is preliminary data.</text>
</comment>
<dbReference type="AlphaFoldDB" id="A0A7C9HQX8"/>
<organism evidence="1 2">
    <name type="scientific">Deinococcus arboris</name>
    <dbReference type="NCBI Taxonomy" id="2682977"/>
    <lineage>
        <taxon>Bacteria</taxon>
        <taxon>Thermotogati</taxon>
        <taxon>Deinococcota</taxon>
        <taxon>Deinococci</taxon>
        <taxon>Deinococcales</taxon>
        <taxon>Deinococcaceae</taxon>
        <taxon>Deinococcus</taxon>
    </lineage>
</organism>
<proteinExistence type="predicted"/>
<sequence>MSPDPAQLAQHLTALAAQDQATLSEAQPLVQAFWQAAQDASLPPDTALAWLLPGLSGANLEVAGLLGVAAGALVEAGADPEPGAEPLLHGLVRSLTGSVRLAEAYLDTQSAQAESEGDATGDGEAAWLQQARALAPDDVRAWHALDLFGRAGVTFLSRLPETRVAFRAKSGILAALDALQDLHEWADWLLKLLQAPYKEAMLVLHPGLGRGFWIEVSGVADNFQLHTLLAGALVTPGLLPGRAPSPAALAEALGETTEEAVTHTGTFNLVNWFGLRPDGTLGGGMAATSAWIWNEGVPADIALFEGERVILLTDPPYERTWTAPPMFSALRPEVRVTAQLSAAEVKAWLRRLAARMPTSTKTATPDTDAD</sequence>
<reference evidence="1 2" key="1">
    <citation type="submission" date="2019-12" db="EMBL/GenBank/DDBJ databases">
        <title>Deinococcus sp. HMF7620 Genome sequencing and assembly.</title>
        <authorList>
            <person name="Kang H."/>
            <person name="Kim H."/>
            <person name="Joh K."/>
        </authorList>
    </citation>
    <scope>NUCLEOTIDE SEQUENCE [LARGE SCALE GENOMIC DNA]</scope>
    <source>
        <strain evidence="1 2">HMF7620</strain>
    </source>
</reference>
<dbReference type="Proteomes" id="UP000483286">
    <property type="component" value="Unassembled WGS sequence"/>
</dbReference>
<evidence type="ECO:0000313" key="2">
    <source>
        <dbReference type="Proteomes" id="UP000483286"/>
    </source>
</evidence>